<dbReference type="PANTHER" id="PTHR10009">
    <property type="entry name" value="PROTEIN YELLOW-RELATED"/>
    <property type="match status" value="1"/>
</dbReference>
<gene>
    <name evidence="5" type="ORF">AMS68_005882</name>
</gene>
<dbReference type="InterPro" id="IPR017996">
    <property type="entry name" value="MRJP/yellow-related"/>
</dbReference>
<dbReference type="OrthoDB" id="7776143at2759"/>
<dbReference type="InterPro" id="IPR011042">
    <property type="entry name" value="6-blade_b-propeller_TolB-like"/>
</dbReference>
<comment type="subcellular location">
    <subcellularLocation>
        <location evidence="1">Secreted</location>
    </subcellularLocation>
</comment>
<evidence type="ECO:0000256" key="3">
    <source>
        <dbReference type="ARBA" id="ARBA00022525"/>
    </source>
</evidence>
<accession>A0A6H0Y0C2</accession>
<dbReference type="EMBL" id="CP051142">
    <property type="protein sequence ID" value="QIX00365.1"/>
    <property type="molecule type" value="Genomic_DNA"/>
</dbReference>
<feature type="compositionally biased region" description="Polar residues" evidence="4">
    <location>
        <begin position="20"/>
        <end position="32"/>
    </location>
</feature>
<evidence type="ECO:0000256" key="4">
    <source>
        <dbReference type="SAM" id="MobiDB-lite"/>
    </source>
</evidence>
<dbReference type="GO" id="GO:0005576">
    <property type="term" value="C:extracellular region"/>
    <property type="evidence" value="ECO:0007669"/>
    <property type="project" value="UniProtKB-SubCell"/>
</dbReference>
<protein>
    <recommendedName>
        <fullName evidence="7">WW domain-containing protein</fullName>
    </recommendedName>
</protein>
<dbReference type="Proteomes" id="UP000503462">
    <property type="component" value="Chromosome 4"/>
</dbReference>
<sequence>MADKTPSDAPPSYAQATGKAGNTPTASSNQAGPSAPHLGDPRAQNGIPAHYRRSMEDENRPLPEGWVRTYDPETSHQFFVDTTQDPPRSIWTHPHDDPVYMNSLSGEARERAEQESLRHGQPTKADITAEHTDEEDIDDHHTSGPIPGELPPRPEGKGKGKATFGRKLKDKLTGMTHEEREQERKRRAEEERRLYEQHQRLRQAMSKAAQTGERQLLGKDKDGKDVYIEPPRYDNGYSNYGGYPGQPGGAFSYNPYGSGIYSAPNARYMRPAGPYGRPYGGGYGGGYGMPLALGGGLLGDYDQWPIGIAVASDGRIFTTYTRGSYRYTLGVVVNKTAEAPYPSLGYNLPVDQLNTTWNGIAFGSNNSTGFISVQAVYITSAQNSTGRPETLWVLDTGRPTVHNAQGDPSMPYGQPGGPKLVAISLTNNTIYRTYTFPSTVHYPDSYMNDLRFDLRTNVPGMSGDGVAYIVDSSNEGRTAFIVLDLKTGESWRRLEQDKSVLRVPNDVPVYQGKPFYLKEKGSPVSWQQEGLDGIQLTPDGLRIYYSPLTSDYLYSIPTANLRERNSNPTAELDAHSNVTNHGQRGGNANGFEGDSNGLIYQLMPEHNAVFIYDSTSKGNGQTNAYLRDPRIIWPDGASIGADGYIYLNINQLPYQPDWNDGIDSRQYPGAILRAKLPGNGTKISSLYSGSYPGTAR</sequence>
<dbReference type="SUPFAM" id="SSF101898">
    <property type="entry name" value="NHL repeat"/>
    <property type="match status" value="1"/>
</dbReference>
<feature type="compositionally biased region" description="Basic and acidic residues" evidence="4">
    <location>
        <begin position="107"/>
        <end position="118"/>
    </location>
</feature>
<evidence type="ECO:0000256" key="1">
    <source>
        <dbReference type="ARBA" id="ARBA00004613"/>
    </source>
</evidence>
<keyword evidence="6" id="KW-1185">Reference proteome</keyword>
<dbReference type="AlphaFoldDB" id="A0A6H0Y0C2"/>
<feature type="region of interest" description="Disordered" evidence="4">
    <location>
        <begin position="1"/>
        <end position="226"/>
    </location>
</feature>
<organism evidence="5 6">
    <name type="scientific">Peltaster fructicola</name>
    <dbReference type="NCBI Taxonomy" id="286661"/>
    <lineage>
        <taxon>Eukaryota</taxon>
        <taxon>Fungi</taxon>
        <taxon>Dikarya</taxon>
        <taxon>Ascomycota</taxon>
        <taxon>Pezizomycotina</taxon>
        <taxon>Dothideomycetes</taxon>
        <taxon>Dothideomycetes incertae sedis</taxon>
        <taxon>Peltaster</taxon>
    </lineage>
</organism>
<evidence type="ECO:0008006" key="7">
    <source>
        <dbReference type="Google" id="ProtNLM"/>
    </source>
</evidence>
<feature type="compositionally biased region" description="Polar residues" evidence="4">
    <location>
        <begin position="75"/>
        <end position="86"/>
    </location>
</feature>
<proteinExistence type="inferred from homology"/>
<comment type="similarity">
    <text evidence="2">Belongs to the major royal jelly protein family.</text>
</comment>
<reference evidence="5 6" key="1">
    <citation type="journal article" date="2016" name="Sci. Rep.">
        <title>Peltaster fructicola genome reveals evolution from an invasive phytopathogen to an ectophytic parasite.</title>
        <authorList>
            <person name="Xu C."/>
            <person name="Chen H."/>
            <person name="Gleason M.L."/>
            <person name="Xu J.R."/>
            <person name="Liu H."/>
            <person name="Zhang R."/>
            <person name="Sun G."/>
        </authorList>
    </citation>
    <scope>NUCLEOTIDE SEQUENCE [LARGE SCALE GENOMIC DNA]</scope>
    <source>
        <strain evidence="5 6">LNHT1506</strain>
    </source>
</reference>
<dbReference type="Gene3D" id="2.120.10.30">
    <property type="entry name" value="TolB, C-terminal domain"/>
    <property type="match status" value="1"/>
</dbReference>
<dbReference type="PANTHER" id="PTHR10009:SF18">
    <property type="entry name" value="PROTEIN YELLOW-LIKE PROTEIN"/>
    <property type="match status" value="1"/>
</dbReference>
<dbReference type="Pfam" id="PF03022">
    <property type="entry name" value="MRJP"/>
    <property type="match status" value="1"/>
</dbReference>
<name>A0A6H0Y0C2_9PEZI</name>
<feature type="compositionally biased region" description="Basic and acidic residues" evidence="4">
    <location>
        <begin position="216"/>
        <end position="226"/>
    </location>
</feature>
<evidence type="ECO:0000313" key="5">
    <source>
        <dbReference type="EMBL" id="QIX00365.1"/>
    </source>
</evidence>
<keyword evidence="3" id="KW-0964">Secreted</keyword>
<evidence type="ECO:0000256" key="2">
    <source>
        <dbReference type="ARBA" id="ARBA00009127"/>
    </source>
</evidence>
<feature type="compositionally biased region" description="Basic and acidic residues" evidence="4">
    <location>
        <begin position="170"/>
        <end position="199"/>
    </location>
</feature>
<evidence type="ECO:0000313" key="6">
    <source>
        <dbReference type="Proteomes" id="UP000503462"/>
    </source>
</evidence>